<evidence type="ECO:0000256" key="4">
    <source>
        <dbReference type="PROSITE-ProRule" id="PRU00047"/>
    </source>
</evidence>
<dbReference type="Pfam" id="PF05225">
    <property type="entry name" value="HTH_psq"/>
    <property type="match status" value="1"/>
</dbReference>
<keyword evidence="4" id="KW-0863">Zinc-finger</keyword>
<evidence type="ECO:0000259" key="7">
    <source>
        <dbReference type="PROSITE" id="PS51253"/>
    </source>
</evidence>
<dbReference type="OrthoDB" id="5420958at2759"/>
<keyword evidence="4" id="KW-0862">Zinc</keyword>
<name>A0A1D9QFE3_SCLS1</name>
<dbReference type="InterPro" id="IPR004875">
    <property type="entry name" value="DDE_SF_endonuclease_dom"/>
</dbReference>
<dbReference type="PROSITE" id="PS51253">
    <property type="entry name" value="HTH_CENPB"/>
    <property type="match status" value="1"/>
</dbReference>
<dbReference type="VEuPathDB" id="FungiDB:sscle_11g084270"/>
<evidence type="ECO:0000313" key="9">
    <source>
        <dbReference type="Proteomes" id="UP000177798"/>
    </source>
</evidence>
<evidence type="ECO:0000256" key="2">
    <source>
        <dbReference type="ARBA" id="ARBA00023125"/>
    </source>
</evidence>
<organism evidence="8 9">
    <name type="scientific">Sclerotinia sclerotiorum (strain ATCC 18683 / 1980 / Ss-1)</name>
    <name type="common">White mold</name>
    <name type="synonym">Whetzelinia sclerotiorum</name>
    <dbReference type="NCBI Taxonomy" id="665079"/>
    <lineage>
        <taxon>Eukaryota</taxon>
        <taxon>Fungi</taxon>
        <taxon>Dikarya</taxon>
        <taxon>Ascomycota</taxon>
        <taxon>Pezizomycotina</taxon>
        <taxon>Leotiomycetes</taxon>
        <taxon>Helotiales</taxon>
        <taxon>Sclerotiniaceae</taxon>
        <taxon>Sclerotinia</taxon>
    </lineage>
</organism>
<dbReference type="KEGG" id="ssl:SS1G_07680"/>
<dbReference type="Proteomes" id="UP000177798">
    <property type="component" value="Chromosome 11"/>
</dbReference>
<evidence type="ECO:0008006" key="10">
    <source>
        <dbReference type="Google" id="ProtNLM"/>
    </source>
</evidence>
<protein>
    <recommendedName>
        <fullName evidence="10">HTH CENPB-type domain-containing protein</fullName>
    </recommendedName>
</protein>
<feature type="region of interest" description="Disordered" evidence="5">
    <location>
        <begin position="499"/>
        <end position="523"/>
    </location>
</feature>
<dbReference type="InterPro" id="IPR007889">
    <property type="entry name" value="HTH_Psq"/>
</dbReference>
<keyword evidence="3" id="KW-0539">Nucleus</keyword>
<feature type="domain" description="HTH CENPB-type" evidence="7">
    <location>
        <begin position="51"/>
        <end position="120"/>
    </location>
</feature>
<dbReference type="Pfam" id="PF03221">
    <property type="entry name" value="HTH_Tnp_Tc5"/>
    <property type="match status" value="1"/>
</dbReference>
<dbReference type="InterPro" id="IPR006600">
    <property type="entry name" value="HTH_CenpB_DNA-bd_dom"/>
</dbReference>
<proteinExistence type="predicted"/>
<keyword evidence="2" id="KW-0238">DNA-binding</keyword>
<dbReference type="PROSITE" id="PS50158">
    <property type="entry name" value="ZF_CCHC"/>
    <property type="match status" value="1"/>
</dbReference>
<dbReference type="SUPFAM" id="SSF46689">
    <property type="entry name" value="Homeodomain-like"/>
    <property type="match status" value="1"/>
</dbReference>
<gene>
    <name evidence="8" type="ORF">sscle_11g084270</name>
</gene>
<dbReference type="SMART" id="SM00674">
    <property type="entry name" value="CENPB"/>
    <property type="match status" value="1"/>
</dbReference>
<dbReference type="AlphaFoldDB" id="A0A1D9QFE3"/>
<sequence length="550" mass="62749">MESNNQEGRILLAIEAINKDQKLSIRKVAKLYNIPRTKIQRRMDSTTPRIESRANGHNLTKLEEEVLIQYIIDMDERGFAPKLNGVEDMANYILESRGAKKVGKLWAHRFVKRCPELKTRFNRVYDFQRALCEDPKLIEEWFRLVSNMRAKYGIVDSDFYNFDETGFMMGIICPGMVVTSAERNGRSKAIQPGNREWATAIICGNGEGETIPPFLVVQGQVHLSNWYTETDFPADWAIKPTSNGWTNNETGLEWLKHFDKHTIRQRKGKYRMLVLDGHESHESIPFQSYCKSNDIICLKLPPYSSHLTQPLDVGCFGVLKRSYSSQIEEFIKAHINHITKVEFFIAFKAAYQQSFTIQNMKAGFRGAGLIPFDPQSILSKLDIRIRTSTPPSTSLELTNSWISQTPHNPTEALLQSTLVKARITRHRSSSPTPIFETVQALVKGTERLAHEVTLLSAENRMLRRANEVLSKRRRAKKIQLRNGGVLTGQEAEDILSQQEVDNQIQRDERQNGGNFNRESSTSRCCSKCGKTGHNSRTCQNSIIDPRLLDS</sequence>
<dbReference type="PANTHER" id="PTHR19303">
    <property type="entry name" value="TRANSPOSON"/>
    <property type="match status" value="1"/>
</dbReference>
<dbReference type="OMA" id="WIANSSK"/>
<dbReference type="InterPro" id="IPR050863">
    <property type="entry name" value="CenT-Element_Derived"/>
</dbReference>
<dbReference type="PANTHER" id="PTHR19303:SF62">
    <property type="entry name" value="HTH CENPB-TYPE DOMAIN-CONTAINING PROTEIN-RELATED"/>
    <property type="match status" value="1"/>
</dbReference>
<evidence type="ECO:0000256" key="1">
    <source>
        <dbReference type="ARBA" id="ARBA00004123"/>
    </source>
</evidence>
<dbReference type="Gene3D" id="3.30.420.10">
    <property type="entry name" value="Ribonuclease H-like superfamily/Ribonuclease H"/>
    <property type="match status" value="1"/>
</dbReference>
<dbReference type="InterPro" id="IPR001878">
    <property type="entry name" value="Znf_CCHC"/>
</dbReference>
<dbReference type="Pfam" id="PF03184">
    <property type="entry name" value="DDE_1"/>
    <property type="match status" value="1"/>
</dbReference>
<evidence type="ECO:0000313" key="8">
    <source>
        <dbReference type="EMBL" id="APA13657.1"/>
    </source>
</evidence>
<dbReference type="RefSeq" id="XP_001591055.1">
    <property type="nucleotide sequence ID" value="XM_001591005.1"/>
</dbReference>
<comment type="subcellular location">
    <subcellularLocation>
        <location evidence="1">Nucleus</location>
    </subcellularLocation>
</comment>
<feature type="domain" description="CCHC-type" evidence="6">
    <location>
        <begin position="525"/>
        <end position="540"/>
    </location>
</feature>
<feature type="compositionally biased region" description="Polar residues" evidence="5">
    <location>
        <begin position="511"/>
        <end position="523"/>
    </location>
</feature>
<evidence type="ECO:0000256" key="5">
    <source>
        <dbReference type="SAM" id="MobiDB-lite"/>
    </source>
</evidence>
<dbReference type="EMBL" id="CP017824">
    <property type="protein sequence ID" value="APA13657.1"/>
    <property type="molecule type" value="Genomic_DNA"/>
</dbReference>
<dbReference type="GO" id="GO:0003677">
    <property type="term" value="F:DNA binding"/>
    <property type="evidence" value="ECO:0007669"/>
    <property type="project" value="UniProtKB-KW"/>
</dbReference>
<dbReference type="GO" id="GO:0005634">
    <property type="term" value="C:nucleus"/>
    <property type="evidence" value="ECO:0007669"/>
    <property type="project" value="UniProtKB-SubCell"/>
</dbReference>
<evidence type="ECO:0000259" key="6">
    <source>
        <dbReference type="PROSITE" id="PS50158"/>
    </source>
</evidence>
<reference evidence="9" key="1">
    <citation type="journal article" date="2017" name="Genome Biol. Evol.">
        <title>The complete genome sequence of the phytopathogenic fungus Sclerotinia sclerotiorum reveals insights into the genome architecture of broad host range pathogens.</title>
        <authorList>
            <person name="Derbyshire M."/>
            <person name="Denton-Giles M."/>
            <person name="Hegedus D."/>
            <person name="Seifbarghy S."/>
            <person name="Rollins J."/>
            <person name="van Kan J."/>
            <person name="Seidl M.F."/>
            <person name="Faino L."/>
            <person name="Mbengue M."/>
            <person name="Navaud O."/>
            <person name="Raffaele S."/>
            <person name="Hammond-Kosack K."/>
            <person name="Heard S."/>
            <person name="Oliver R."/>
        </authorList>
    </citation>
    <scope>NUCLEOTIDE SEQUENCE [LARGE SCALE GENOMIC DNA]</scope>
    <source>
        <strain evidence="9">ATCC 18683 / 1980 / Ss-1</strain>
    </source>
</reference>
<dbReference type="InterPro" id="IPR009057">
    <property type="entry name" value="Homeodomain-like_sf"/>
</dbReference>
<dbReference type="InterPro" id="IPR036397">
    <property type="entry name" value="RNaseH_sf"/>
</dbReference>
<dbReference type="GO" id="GO:0008270">
    <property type="term" value="F:zinc ion binding"/>
    <property type="evidence" value="ECO:0007669"/>
    <property type="project" value="UniProtKB-KW"/>
</dbReference>
<accession>A0A1D9QFE3</accession>
<evidence type="ECO:0000256" key="3">
    <source>
        <dbReference type="ARBA" id="ARBA00023242"/>
    </source>
</evidence>
<keyword evidence="4" id="KW-0479">Metal-binding</keyword>